<dbReference type="OrthoDB" id="9766717at2"/>
<reference evidence="7 8" key="1">
    <citation type="submission" date="2014-02" db="EMBL/GenBank/DDBJ databases">
        <title>Draft genome of Erwinia mallotivora strain BT-MARDI, a papaya dieback pathogen.</title>
        <authorList>
            <person name="Redzuan R."/>
            <person name="Abu Bakar N."/>
            <person name="Badrun R."/>
            <person name="Mohd Raih M.F."/>
            <person name="Rozano L."/>
            <person name="Mat Amin N."/>
        </authorList>
    </citation>
    <scope>NUCLEOTIDE SEQUENCE [LARGE SCALE GENOMIC DNA]</scope>
    <source>
        <strain evidence="7 8">BT-MARDI</strain>
    </source>
</reference>
<dbReference type="InterPro" id="IPR001048">
    <property type="entry name" value="Asp/Glu/Uridylate_kinase"/>
</dbReference>
<proteinExistence type="inferred from homology"/>
<dbReference type="STRING" id="69222.BG55_09870"/>
<keyword evidence="8" id="KW-1185">Reference proteome</keyword>
<accession>A0A014M0W9</accession>
<dbReference type="PIRSF" id="PIRSF000723">
    <property type="entry name" value="Carbamate_kin"/>
    <property type="match status" value="1"/>
</dbReference>
<feature type="domain" description="Aspartate/glutamate/uridylate kinase" evidence="6">
    <location>
        <begin position="5"/>
        <end position="277"/>
    </location>
</feature>
<dbReference type="PRINTS" id="PR01469">
    <property type="entry name" value="CARBMTKINASE"/>
</dbReference>
<dbReference type="SUPFAM" id="SSF53633">
    <property type="entry name" value="Carbamate kinase-like"/>
    <property type="match status" value="1"/>
</dbReference>
<keyword evidence="2 5" id="KW-0808">Transferase</keyword>
<evidence type="ECO:0000256" key="2">
    <source>
        <dbReference type="ARBA" id="ARBA00022679"/>
    </source>
</evidence>
<evidence type="ECO:0000256" key="1">
    <source>
        <dbReference type="ARBA" id="ARBA00011066"/>
    </source>
</evidence>
<evidence type="ECO:0000256" key="3">
    <source>
        <dbReference type="ARBA" id="ARBA00022777"/>
    </source>
</evidence>
<organism evidence="7 8">
    <name type="scientific">Erwinia mallotivora</name>
    <dbReference type="NCBI Taxonomy" id="69222"/>
    <lineage>
        <taxon>Bacteria</taxon>
        <taxon>Pseudomonadati</taxon>
        <taxon>Pseudomonadota</taxon>
        <taxon>Gammaproteobacteria</taxon>
        <taxon>Enterobacterales</taxon>
        <taxon>Erwiniaceae</taxon>
        <taxon>Erwinia</taxon>
    </lineage>
</organism>
<dbReference type="Pfam" id="PF00696">
    <property type="entry name" value="AA_kinase"/>
    <property type="match status" value="1"/>
</dbReference>
<dbReference type="GO" id="GO:0005829">
    <property type="term" value="C:cytosol"/>
    <property type="evidence" value="ECO:0007669"/>
    <property type="project" value="TreeGrafter"/>
</dbReference>
<evidence type="ECO:0000256" key="5">
    <source>
        <dbReference type="PIRNR" id="PIRNR000723"/>
    </source>
</evidence>
<dbReference type="GO" id="GO:0019546">
    <property type="term" value="P:L-arginine deiminase pathway"/>
    <property type="evidence" value="ECO:0007669"/>
    <property type="project" value="TreeGrafter"/>
</dbReference>
<dbReference type="Gene3D" id="3.40.1160.10">
    <property type="entry name" value="Acetylglutamate kinase-like"/>
    <property type="match status" value="1"/>
</dbReference>
<comment type="caution">
    <text evidence="7">The sequence shown here is derived from an EMBL/GenBank/DDBJ whole genome shotgun (WGS) entry which is preliminary data.</text>
</comment>
<dbReference type="GO" id="GO:0008804">
    <property type="term" value="F:carbamate kinase activity"/>
    <property type="evidence" value="ECO:0007669"/>
    <property type="project" value="UniProtKB-UniRule"/>
</dbReference>
<dbReference type="Proteomes" id="UP000019918">
    <property type="component" value="Unassembled WGS sequence"/>
</dbReference>
<dbReference type="FunFam" id="3.40.1160.10:FF:000007">
    <property type="entry name" value="Carbamate kinase"/>
    <property type="match status" value="1"/>
</dbReference>
<evidence type="ECO:0000259" key="6">
    <source>
        <dbReference type="Pfam" id="PF00696"/>
    </source>
</evidence>
<protein>
    <recommendedName>
        <fullName evidence="4 5">Carbamate kinase</fullName>
    </recommendedName>
</protein>
<evidence type="ECO:0000313" key="7">
    <source>
        <dbReference type="EMBL" id="EXU75486.1"/>
    </source>
</evidence>
<dbReference type="PANTHER" id="PTHR30409">
    <property type="entry name" value="CARBAMATE KINASE"/>
    <property type="match status" value="1"/>
</dbReference>
<dbReference type="AlphaFoldDB" id="A0A014M0W9"/>
<dbReference type="EMBL" id="JFHN01000045">
    <property type="protein sequence ID" value="EXU75486.1"/>
    <property type="molecule type" value="Genomic_DNA"/>
</dbReference>
<dbReference type="NCBIfam" id="TIGR00746">
    <property type="entry name" value="arcC"/>
    <property type="match status" value="1"/>
</dbReference>
<name>A0A014M0W9_9GAMM</name>
<dbReference type="PATRIC" id="fig|69222.5.peg.2033"/>
<gene>
    <name evidence="7" type="ORF">BG55_09870</name>
</gene>
<dbReference type="NCBIfam" id="NF009008">
    <property type="entry name" value="PRK12354.1"/>
    <property type="match status" value="1"/>
</dbReference>
<dbReference type="RefSeq" id="WP_034936817.1">
    <property type="nucleotide sequence ID" value="NZ_JFHN01000045.1"/>
</dbReference>
<comment type="similarity">
    <text evidence="1 5">Belongs to the carbamate kinase family.</text>
</comment>
<dbReference type="CDD" id="cd04235">
    <property type="entry name" value="AAK_CK"/>
    <property type="match status" value="1"/>
</dbReference>
<dbReference type="InterPro" id="IPR036393">
    <property type="entry name" value="AceGlu_kinase-like_sf"/>
</dbReference>
<evidence type="ECO:0000313" key="8">
    <source>
        <dbReference type="Proteomes" id="UP000019918"/>
    </source>
</evidence>
<keyword evidence="3 5" id="KW-0418">Kinase</keyword>
<dbReference type="InterPro" id="IPR003964">
    <property type="entry name" value="Carb_kinase"/>
</dbReference>
<dbReference type="PANTHER" id="PTHR30409:SF1">
    <property type="entry name" value="CARBAMATE KINASE-RELATED"/>
    <property type="match status" value="1"/>
</dbReference>
<evidence type="ECO:0000256" key="4">
    <source>
        <dbReference type="NCBIfam" id="TIGR00746"/>
    </source>
</evidence>
<sequence length="307" mass="32472">MSKPLLVVALGGNALLKRGEPLEADIQRRNIEQAARAIATLTAEWRIVLVHGNGPQVGLLAVQNSSCDLTSPWPLDILVAETQGMIGYLLQQALRNYLPQAQISTLLTQVEISPNDAAFRNPTKYIGPVYSPQQAQQVAAEQGWTMKADGEFVRRVVPSPMPVRIVEDQAILALTERGHLVICNGGGGIPVTGNSQGQFSGVEAVIDKDLSAALLATQLSADALLILTDADAVYLDWGKPDSRALRQVTPADLLGMTFDAGSMGPKVAAACEFVTHCAGRAGIGSLADATDILSGRKGTLITSSSMH</sequence>